<dbReference type="InterPro" id="IPR036388">
    <property type="entry name" value="WH-like_DNA-bd_sf"/>
</dbReference>
<name>A0A3E2TMZ4_9FIRM</name>
<sequence length="154" mass="17390">MTYTEQCVPLIRHIHCAMEKEANNKLREMDLTVSQIYLLQALNHAPDGTHTLTLKALEKQLQIGQSTTVGLVKRLQKKDFVTCTQSIDDKRIKIVALTAAGKNICCNAEAHMTHVFDHMSEGLSENEKKILLTLLTRVQQNLIPHQDSQMDPES</sequence>
<evidence type="ECO:0000259" key="1">
    <source>
        <dbReference type="PROSITE" id="PS50995"/>
    </source>
</evidence>
<dbReference type="SMART" id="SM00347">
    <property type="entry name" value="HTH_MARR"/>
    <property type="match status" value="1"/>
</dbReference>
<dbReference type="Gene3D" id="1.10.10.10">
    <property type="entry name" value="Winged helix-like DNA-binding domain superfamily/Winged helix DNA-binding domain"/>
    <property type="match status" value="1"/>
</dbReference>
<dbReference type="Pfam" id="PF12802">
    <property type="entry name" value="MarR_2"/>
    <property type="match status" value="1"/>
</dbReference>
<evidence type="ECO:0000313" key="2">
    <source>
        <dbReference type="EMBL" id="RGB79667.1"/>
    </source>
</evidence>
<comment type="caution">
    <text evidence="2">The sequence shown here is derived from an EMBL/GenBank/DDBJ whole genome shotgun (WGS) entry which is preliminary data.</text>
</comment>
<evidence type="ECO:0000313" key="3">
    <source>
        <dbReference type="Proteomes" id="UP000260773"/>
    </source>
</evidence>
<dbReference type="InterPro" id="IPR039422">
    <property type="entry name" value="MarR/SlyA-like"/>
</dbReference>
<dbReference type="GO" id="GO:0006950">
    <property type="term" value="P:response to stress"/>
    <property type="evidence" value="ECO:0007669"/>
    <property type="project" value="TreeGrafter"/>
</dbReference>
<dbReference type="InterPro" id="IPR036390">
    <property type="entry name" value="WH_DNA-bd_sf"/>
</dbReference>
<proteinExistence type="predicted"/>
<organism evidence="2 3">
    <name type="scientific">Coprococcus catus</name>
    <dbReference type="NCBI Taxonomy" id="116085"/>
    <lineage>
        <taxon>Bacteria</taxon>
        <taxon>Bacillati</taxon>
        <taxon>Bacillota</taxon>
        <taxon>Clostridia</taxon>
        <taxon>Lachnospirales</taxon>
        <taxon>Lachnospiraceae</taxon>
        <taxon>Coprococcus</taxon>
    </lineage>
</organism>
<dbReference type="PROSITE" id="PS50995">
    <property type="entry name" value="HTH_MARR_2"/>
    <property type="match status" value="1"/>
</dbReference>
<dbReference type="EMBL" id="QVEP01000021">
    <property type="protein sequence ID" value="RGB79667.1"/>
    <property type="molecule type" value="Genomic_DNA"/>
</dbReference>
<dbReference type="RefSeq" id="WP_015513123.1">
    <property type="nucleotide sequence ID" value="NZ_JAQENQ010000006.1"/>
</dbReference>
<dbReference type="PANTHER" id="PTHR33164">
    <property type="entry name" value="TRANSCRIPTIONAL REGULATOR, MARR FAMILY"/>
    <property type="match status" value="1"/>
</dbReference>
<dbReference type="InterPro" id="IPR000835">
    <property type="entry name" value="HTH_MarR-typ"/>
</dbReference>
<feature type="domain" description="HTH marR-type" evidence="1">
    <location>
        <begin position="4"/>
        <end position="140"/>
    </location>
</feature>
<gene>
    <name evidence="2" type="ORF">DW070_09465</name>
</gene>
<dbReference type="SUPFAM" id="SSF46785">
    <property type="entry name" value="Winged helix' DNA-binding domain"/>
    <property type="match status" value="1"/>
</dbReference>
<dbReference type="Proteomes" id="UP000260773">
    <property type="component" value="Unassembled WGS sequence"/>
</dbReference>
<dbReference type="PANTHER" id="PTHR33164:SF43">
    <property type="entry name" value="HTH-TYPE TRANSCRIPTIONAL REPRESSOR YETL"/>
    <property type="match status" value="1"/>
</dbReference>
<accession>A0A3E2TMZ4</accession>
<dbReference type="PRINTS" id="PR00598">
    <property type="entry name" value="HTHMARR"/>
</dbReference>
<dbReference type="GO" id="GO:0003700">
    <property type="term" value="F:DNA-binding transcription factor activity"/>
    <property type="evidence" value="ECO:0007669"/>
    <property type="project" value="InterPro"/>
</dbReference>
<dbReference type="AlphaFoldDB" id="A0A3E2TMZ4"/>
<protein>
    <submittedName>
        <fullName evidence="2">MarR family transcriptional regulator</fullName>
    </submittedName>
</protein>
<reference evidence="2 3" key="1">
    <citation type="submission" date="2018-08" db="EMBL/GenBank/DDBJ databases">
        <title>A genome reference for cultivated species of the human gut microbiota.</title>
        <authorList>
            <person name="Zou Y."/>
            <person name="Xue W."/>
            <person name="Luo G."/>
        </authorList>
    </citation>
    <scope>NUCLEOTIDE SEQUENCE [LARGE SCALE GENOMIC DNA]</scope>
    <source>
        <strain evidence="2 3">AF45-17</strain>
    </source>
</reference>